<dbReference type="AlphaFoldDB" id="A0A4R5UDX8"/>
<organism evidence="1 2">
    <name type="scientific">Luteimonas terrae</name>
    <dbReference type="NCBI Taxonomy" id="1530191"/>
    <lineage>
        <taxon>Bacteria</taxon>
        <taxon>Pseudomonadati</taxon>
        <taxon>Pseudomonadota</taxon>
        <taxon>Gammaproteobacteria</taxon>
        <taxon>Lysobacterales</taxon>
        <taxon>Lysobacteraceae</taxon>
        <taxon>Luteimonas</taxon>
    </lineage>
</organism>
<name>A0A4R5UDX8_9GAMM</name>
<protein>
    <submittedName>
        <fullName evidence="1">Uncharacterized protein</fullName>
    </submittedName>
</protein>
<sequence length="77" mass="8790">MDSSIHAVVPDAYAAMGWIEEFSELARLAIDEEDDEVLRARYENELLKRAVYLRAAGLFDVVEIRHPALRAMLDDAR</sequence>
<evidence type="ECO:0000313" key="2">
    <source>
        <dbReference type="Proteomes" id="UP000295543"/>
    </source>
</evidence>
<evidence type="ECO:0000313" key="1">
    <source>
        <dbReference type="EMBL" id="TDK33310.1"/>
    </source>
</evidence>
<comment type="caution">
    <text evidence="1">The sequence shown here is derived from an EMBL/GenBank/DDBJ whole genome shotgun (WGS) entry which is preliminary data.</text>
</comment>
<accession>A0A4R5UDX8</accession>
<proteinExistence type="predicted"/>
<gene>
    <name evidence="1" type="ORF">E2F49_04575</name>
</gene>
<reference evidence="1 2" key="1">
    <citation type="submission" date="2019-03" db="EMBL/GenBank/DDBJ databases">
        <title>Luteimonas zhaokaii sp.nov., isolated from the rectal contents of Plateau pika in Yushu, Qinghai Province, China.</title>
        <authorList>
            <person name="Zhang G."/>
        </authorList>
    </citation>
    <scope>NUCLEOTIDE SEQUENCE [LARGE SCALE GENOMIC DNA]</scope>
    <source>
        <strain evidence="1 2">THG-MD21</strain>
    </source>
</reference>
<keyword evidence="2" id="KW-1185">Reference proteome</keyword>
<dbReference type="OrthoDB" id="5975954at2"/>
<dbReference type="EMBL" id="SMTG01000002">
    <property type="protein sequence ID" value="TDK33310.1"/>
    <property type="molecule type" value="Genomic_DNA"/>
</dbReference>
<dbReference type="RefSeq" id="WP_133392787.1">
    <property type="nucleotide sequence ID" value="NZ_SMTG01000002.1"/>
</dbReference>
<dbReference type="Proteomes" id="UP000295543">
    <property type="component" value="Unassembled WGS sequence"/>
</dbReference>